<dbReference type="EMBL" id="NKCL01000011">
    <property type="protein sequence ID" value="RSL90046.1"/>
    <property type="molecule type" value="Genomic_DNA"/>
</dbReference>
<evidence type="ECO:0000313" key="4">
    <source>
        <dbReference type="Proteomes" id="UP000287972"/>
    </source>
</evidence>
<evidence type="ECO:0000259" key="2">
    <source>
        <dbReference type="Pfam" id="PF06985"/>
    </source>
</evidence>
<feature type="region of interest" description="Disordered" evidence="1">
    <location>
        <begin position="691"/>
        <end position="712"/>
    </location>
</feature>
<feature type="domain" description="Heterokaryon incompatibility" evidence="2">
    <location>
        <begin position="81"/>
        <end position="266"/>
    </location>
</feature>
<keyword evidence="4" id="KW-1185">Reference proteome</keyword>
<dbReference type="PANTHER" id="PTHR24148:SF64">
    <property type="entry name" value="HETEROKARYON INCOMPATIBILITY DOMAIN-CONTAINING PROTEIN"/>
    <property type="match status" value="1"/>
</dbReference>
<dbReference type="PANTHER" id="PTHR24148">
    <property type="entry name" value="ANKYRIN REPEAT DOMAIN-CONTAINING PROTEIN 39 HOMOLOG-RELATED"/>
    <property type="match status" value="1"/>
</dbReference>
<reference evidence="3 4" key="1">
    <citation type="submission" date="2017-06" db="EMBL/GenBank/DDBJ databases">
        <title>Comparative genomic analysis of Ambrosia Fusariam Clade fungi.</title>
        <authorList>
            <person name="Stajich J.E."/>
            <person name="Carrillo J."/>
            <person name="Kijimoto T."/>
            <person name="Eskalen A."/>
            <person name="O'Donnell K."/>
            <person name="Kasson M."/>
        </authorList>
    </citation>
    <scope>NUCLEOTIDE SEQUENCE [LARGE SCALE GENOMIC DNA]</scope>
    <source>
        <strain evidence="3 4">NRRL62606</strain>
    </source>
</reference>
<evidence type="ECO:0000256" key="1">
    <source>
        <dbReference type="SAM" id="MobiDB-lite"/>
    </source>
</evidence>
<organism evidence="3 4">
    <name type="scientific">Fusarium floridanum</name>
    <dbReference type="NCBI Taxonomy" id="1325733"/>
    <lineage>
        <taxon>Eukaryota</taxon>
        <taxon>Fungi</taxon>
        <taxon>Dikarya</taxon>
        <taxon>Ascomycota</taxon>
        <taxon>Pezizomycotina</taxon>
        <taxon>Sordariomycetes</taxon>
        <taxon>Hypocreomycetidae</taxon>
        <taxon>Hypocreales</taxon>
        <taxon>Nectriaceae</taxon>
        <taxon>Fusarium</taxon>
        <taxon>Fusarium solani species complex</taxon>
    </lineage>
</organism>
<dbReference type="InterPro" id="IPR010730">
    <property type="entry name" value="HET"/>
</dbReference>
<dbReference type="Pfam" id="PF26639">
    <property type="entry name" value="Het-6_barrel"/>
    <property type="match status" value="1"/>
</dbReference>
<protein>
    <recommendedName>
        <fullName evidence="2">Heterokaryon incompatibility domain-containing protein</fullName>
    </recommendedName>
</protein>
<proteinExistence type="predicted"/>
<dbReference type="InterPro" id="IPR052895">
    <property type="entry name" value="HetReg/Transcr_Mod"/>
</dbReference>
<dbReference type="AlphaFoldDB" id="A0A428SJV9"/>
<comment type="caution">
    <text evidence="3">The sequence shown here is derived from an EMBL/GenBank/DDBJ whole genome shotgun (WGS) entry which is preliminary data.</text>
</comment>
<gene>
    <name evidence="3" type="ORF">CEP51_000907</name>
</gene>
<dbReference type="Proteomes" id="UP000287972">
    <property type="component" value="Unassembled WGS sequence"/>
</dbReference>
<sequence>MYSFCRPRTRPIRRAIGSYYKYGQLQLLARHSHFQVRYAYRPLPTTTSIRVIEFHSLDQGEEEDLLSFSTSTIDLADNPHYGALSYTWGRPISVFETIEERDRVEPGDRLIRCDGQLVGVTQNLHDFLLEWRRSRLLAANPYNQLTMALRKGGLLAPSKLWVDAICINQSDLSEKTAQIGIMGRIYSQAHKVIIWLGPMDNFTRPAFELMKKIGHVTLEQARALRSSTTSDTCHALGLPPIHDSSWWSLYALFQRNWFRRVWILQELAFARESYVKIGTILLSWRDLVKICGILWFSGLGRAMEEAAWIEISGSQIDQILVKTTGSLVIQHSPRSESDRRLFHTMDVNSASFINVFDIERFRIGNGSQLTRSERSNVVSLSSRSHDVTTIPPVTLLSMLERASKGLASDPRDMTYALIDLAKRDVQDSGNVSLLRKPLVADYRQSVDDVFLQVAWHVLLSNNRLDLLQYRSLDVHEPYTHMKAKNLPSWVPDWTSRVKNPLWTKKALCESIWDSSAGLEWTPASDLPVYGRQLGITGLLVDTISDVATSKQFSLSKSGQLACDLPRAYPWTPPGSTEPPDRVLWKTLIADHDDVGYPARDFSQVFHWYWVDSMMRAKSSLEMLSLGEIEECMRLESLTDILFPQWKGIRYGRPAEEKHEHPVEETFGAAHQVDKIARSLAEQLTKMSSLRNEQLTKHSGSPEEQAEPSQAPATIRSTKFAEENDDQESTHQHTKMLDTIESWNASMREARPKRKGQVALGDSVQNTDEEQLNGFFTDARELGELMEIFNGVRRVFRTQQNYLGNGPGAARPGDQVWVLAGGRVPFVLRPQEEKGKFELVGDAYVHGIMHGEAVGQTDGKMEAITLV</sequence>
<evidence type="ECO:0000313" key="3">
    <source>
        <dbReference type="EMBL" id="RSL90046.1"/>
    </source>
</evidence>
<dbReference type="Pfam" id="PF06985">
    <property type="entry name" value="HET"/>
    <property type="match status" value="1"/>
</dbReference>
<name>A0A428SJV9_9HYPO</name>
<accession>A0A428SJV9</accession>